<dbReference type="GO" id="GO:0000976">
    <property type="term" value="F:transcription cis-regulatory region binding"/>
    <property type="evidence" value="ECO:0007669"/>
    <property type="project" value="TreeGrafter"/>
</dbReference>
<evidence type="ECO:0000256" key="7">
    <source>
        <dbReference type="SAM" id="MobiDB-lite"/>
    </source>
</evidence>
<feature type="compositionally biased region" description="Polar residues" evidence="7">
    <location>
        <begin position="542"/>
        <end position="553"/>
    </location>
</feature>
<keyword evidence="3" id="KW-0479">Metal-binding</keyword>
<dbReference type="GO" id="GO:0005737">
    <property type="term" value="C:cytoplasm"/>
    <property type="evidence" value="ECO:0007669"/>
    <property type="project" value="UniProtKB-SubCell"/>
</dbReference>
<evidence type="ECO:0000256" key="2">
    <source>
        <dbReference type="ARBA" id="ARBA00022490"/>
    </source>
</evidence>
<evidence type="ECO:0000313" key="10">
    <source>
        <dbReference type="Proteomes" id="UP000054408"/>
    </source>
</evidence>
<organism evidence="9 10">
    <name type="scientific">Thecamonas trahens ATCC 50062</name>
    <dbReference type="NCBI Taxonomy" id="461836"/>
    <lineage>
        <taxon>Eukaryota</taxon>
        <taxon>Apusozoa</taxon>
        <taxon>Apusomonadida</taxon>
        <taxon>Apusomonadidae</taxon>
        <taxon>Thecamonas</taxon>
    </lineage>
</organism>
<keyword evidence="10" id="KW-1185">Reference proteome</keyword>
<dbReference type="STRING" id="461836.A0A0L0D8B8"/>
<dbReference type="GO" id="GO:0008270">
    <property type="term" value="F:zinc ion binding"/>
    <property type="evidence" value="ECO:0007669"/>
    <property type="project" value="UniProtKB-KW"/>
</dbReference>
<evidence type="ECO:0000256" key="1">
    <source>
        <dbReference type="ARBA" id="ARBA00004496"/>
    </source>
</evidence>
<proteinExistence type="predicted"/>
<dbReference type="PROSITE" id="PS50089">
    <property type="entry name" value="ZF_RING_2"/>
    <property type="match status" value="1"/>
</dbReference>
<evidence type="ECO:0000256" key="6">
    <source>
        <dbReference type="PROSITE-ProRule" id="PRU00175"/>
    </source>
</evidence>
<dbReference type="Proteomes" id="UP000054408">
    <property type="component" value="Unassembled WGS sequence"/>
</dbReference>
<dbReference type="Gene3D" id="3.30.40.10">
    <property type="entry name" value="Zinc/RING finger domain, C3HC4 (zinc finger)"/>
    <property type="match status" value="1"/>
</dbReference>
<evidence type="ECO:0000259" key="8">
    <source>
        <dbReference type="PROSITE" id="PS50089"/>
    </source>
</evidence>
<dbReference type="SMART" id="SM00184">
    <property type="entry name" value="RING"/>
    <property type="match status" value="1"/>
</dbReference>
<protein>
    <recommendedName>
        <fullName evidence="8">RING-type domain-containing protein</fullName>
    </recommendedName>
</protein>
<dbReference type="AlphaFoldDB" id="A0A0L0D8B8"/>
<dbReference type="OrthoDB" id="10064108at2759"/>
<reference evidence="9 10" key="1">
    <citation type="submission" date="2010-05" db="EMBL/GenBank/DDBJ databases">
        <title>The Genome Sequence of Thecamonas trahens ATCC 50062.</title>
        <authorList>
            <consortium name="The Broad Institute Genome Sequencing Platform"/>
            <person name="Russ C."/>
            <person name="Cuomo C."/>
            <person name="Shea T."/>
            <person name="Young S.K."/>
            <person name="Zeng Q."/>
            <person name="Koehrsen M."/>
            <person name="Haas B."/>
            <person name="Borodovsky M."/>
            <person name="Guigo R."/>
            <person name="Alvarado L."/>
            <person name="Berlin A."/>
            <person name="Bochicchio J."/>
            <person name="Borenstein D."/>
            <person name="Chapman S."/>
            <person name="Chen Z."/>
            <person name="Freedman E."/>
            <person name="Gellesch M."/>
            <person name="Goldberg J."/>
            <person name="Griggs A."/>
            <person name="Gujja S."/>
            <person name="Heilman E."/>
            <person name="Heiman D."/>
            <person name="Hepburn T."/>
            <person name="Howarth C."/>
            <person name="Jen D."/>
            <person name="Larson L."/>
            <person name="Mehta T."/>
            <person name="Park D."/>
            <person name="Pearson M."/>
            <person name="Roberts A."/>
            <person name="Saif S."/>
            <person name="Shenoy N."/>
            <person name="Sisk P."/>
            <person name="Stolte C."/>
            <person name="Sykes S."/>
            <person name="Thomson T."/>
            <person name="Walk T."/>
            <person name="White J."/>
            <person name="Yandava C."/>
            <person name="Burger G."/>
            <person name="Gray M.W."/>
            <person name="Holland P.W.H."/>
            <person name="King N."/>
            <person name="Lang F.B.F."/>
            <person name="Roger A.J."/>
            <person name="Ruiz-Trillo I."/>
            <person name="Lander E."/>
            <person name="Nusbaum C."/>
        </authorList>
    </citation>
    <scope>NUCLEOTIDE SEQUENCE [LARGE SCALE GENOMIC DNA]</scope>
    <source>
        <strain evidence="9 10">ATCC 50062</strain>
    </source>
</reference>
<feature type="compositionally biased region" description="Basic residues" evidence="7">
    <location>
        <begin position="561"/>
        <end position="573"/>
    </location>
</feature>
<dbReference type="PANTHER" id="PTHR12983:SF9">
    <property type="entry name" value="E3 UBIQUITIN-PROTEIN LIGASE RNF10"/>
    <property type="match status" value="1"/>
</dbReference>
<dbReference type="GO" id="GO:0045944">
    <property type="term" value="P:positive regulation of transcription by RNA polymerase II"/>
    <property type="evidence" value="ECO:0007669"/>
    <property type="project" value="TreeGrafter"/>
</dbReference>
<dbReference type="eggNOG" id="KOG2164">
    <property type="taxonomic scope" value="Eukaryota"/>
</dbReference>
<feature type="domain" description="RING-type" evidence="8">
    <location>
        <begin position="97"/>
        <end position="157"/>
    </location>
</feature>
<dbReference type="InterPro" id="IPR001841">
    <property type="entry name" value="Znf_RING"/>
</dbReference>
<feature type="region of interest" description="Disordered" evidence="7">
    <location>
        <begin position="514"/>
        <end position="585"/>
    </location>
</feature>
<dbReference type="GeneID" id="25562246"/>
<keyword evidence="2" id="KW-0963">Cytoplasm</keyword>
<dbReference type="PANTHER" id="PTHR12983">
    <property type="entry name" value="RING FINGER 10 FAMILY MEMBER"/>
    <property type="match status" value="1"/>
</dbReference>
<keyword evidence="4 6" id="KW-0863">Zinc-finger</keyword>
<dbReference type="InterPro" id="IPR013083">
    <property type="entry name" value="Znf_RING/FYVE/PHD"/>
</dbReference>
<evidence type="ECO:0000313" key="9">
    <source>
        <dbReference type="EMBL" id="KNC47553.1"/>
    </source>
</evidence>
<gene>
    <name evidence="9" type="ORF">AMSG_02578</name>
</gene>
<dbReference type="OMA" id="CCAIALH"/>
<dbReference type="Pfam" id="PF13445">
    <property type="entry name" value="zf-RING_UBOX"/>
    <property type="match status" value="1"/>
</dbReference>
<evidence type="ECO:0000256" key="5">
    <source>
        <dbReference type="ARBA" id="ARBA00022833"/>
    </source>
</evidence>
<dbReference type="RefSeq" id="XP_013759485.1">
    <property type="nucleotide sequence ID" value="XM_013904031.1"/>
</dbReference>
<comment type="subcellular location">
    <subcellularLocation>
        <location evidence="1">Cytoplasm</location>
    </subcellularLocation>
</comment>
<evidence type="ECO:0000256" key="3">
    <source>
        <dbReference type="ARBA" id="ARBA00022723"/>
    </source>
</evidence>
<sequence length="585" mass="61428">MLGFHFDDSRVELYSARDSGRAARAAMRERAREGNSSAASPSISFSKDQYVRASARFLVSLPLPARVAAMHTIDMNTDWDAIEAVLLFDDADAPLKCPICLDPPTIPQVTKCGHVYCYVCIVRFISVMTSGSVTSGRGCNADEDLISGNLCPCPMCEAHVSLRTLKSVVFEPVTSVARGARISLRKLVREVDSIVALPPGPDALAVRAANLLPGPNLLGPDAARFVRTLAADSATLGTLLHAEHAGLVAARAQFVSSGEPEFLPAVDLALERVADRIAAHAAAEEAKATGAPPESAAPHDAAASKTYTLYQGADGQMVFLDPFNIRMLFHEYGSYAAFPDSVSGRIVALHPHRQMPATRKRYKHLAHLPLTANFVFAELEFDDGILSPETLAEFAKLIASRSAKRRQADIMAERDAAAAATAREQSWRTRLNKPMPRYAAADFPTFGGASTADDDDDLLLAAAIAASAAAAASAAPPPQPELGSQAVNSGHTFTAALRGGFVSNAVMFPALGKPGAPASSPPPASPAAASSPPASGAWGSPRSHTSAAFTAPSQPIGARGAKGKSGKKGKKKTLLFTNSTTRGKS</sequence>
<dbReference type="InterPro" id="IPR017907">
    <property type="entry name" value="Znf_RING_CS"/>
</dbReference>
<keyword evidence="5" id="KW-0862">Zinc</keyword>
<dbReference type="EMBL" id="GL349447">
    <property type="protein sequence ID" value="KNC47553.1"/>
    <property type="molecule type" value="Genomic_DNA"/>
</dbReference>
<dbReference type="PROSITE" id="PS00518">
    <property type="entry name" value="ZF_RING_1"/>
    <property type="match status" value="1"/>
</dbReference>
<evidence type="ECO:0000256" key="4">
    <source>
        <dbReference type="ARBA" id="ARBA00022771"/>
    </source>
</evidence>
<accession>A0A0L0D8B8</accession>
<feature type="compositionally biased region" description="Polar residues" evidence="7">
    <location>
        <begin position="575"/>
        <end position="585"/>
    </location>
</feature>
<name>A0A0L0D8B8_THETB</name>
<dbReference type="InterPro" id="IPR027370">
    <property type="entry name" value="Znf-RING_euk"/>
</dbReference>
<feature type="compositionally biased region" description="Low complexity" evidence="7">
    <location>
        <begin position="526"/>
        <end position="541"/>
    </location>
</feature>
<dbReference type="InterPro" id="IPR039739">
    <property type="entry name" value="MAG2/RNF10"/>
</dbReference>
<dbReference type="SUPFAM" id="SSF57850">
    <property type="entry name" value="RING/U-box"/>
    <property type="match status" value="1"/>
</dbReference>